<keyword evidence="6 8" id="KW-1133">Transmembrane helix</keyword>
<dbReference type="Proteomes" id="UP000595437">
    <property type="component" value="Chromosome 5"/>
</dbReference>
<dbReference type="GO" id="GO:0005789">
    <property type="term" value="C:endoplasmic reticulum membrane"/>
    <property type="evidence" value="ECO:0007669"/>
    <property type="project" value="UniProtKB-SubCell"/>
</dbReference>
<feature type="chain" id="PRO_5031192497" description="Mannosyltransferase" evidence="9">
    <location>
        <begin position="24"/>
        <end position="497"/>
    </location>
</feature>
<dbReference type="OrthoDB" id="416834at2759"/>
<feature type="signal peptide" evidence="9">
    <location>
        <begin position="1"/>
        <end position="23"/>
    </location>
</feature>
<feature type="transmembrane region" description="Helical" evidence="8">
    <location>
        <begin position="213"/>
        <end position="235"/>
    </location>
</feature>
<evidence type="ECO:0000256" key="3">
    <source>
        <dbReference type="ARBA" id="ARBA00022679"/>
    </source>
</evidence>
<evidence type="ECO:0000256" key="8">
    <source>
        <dbReference type="RuleBase" id="RU363075"/>
    </source>
</evidence>
<keyword evidence="9" id="KW-0732">Signal</keyword>
<keyword evidence="5 8" id="KW-0256">Endoplasmic reticulum</keyword>
<evidence type="ECO:0000313" key="10">
    <source>
        <dbReference type="EMBL" id="QQP55204.1"/>
    </source>
</evidence>
<evidence type="ECO:0000256" key="4">
    <source>
        <dbReference type="ARBA" id="ARBA00022692"/>
    </source>
</evidence>
<comment type="subcellular location">
    <subcellularLocation>
        <location evidence="1 8">Endoplasmic reticulum membrane</location>
        <topology evidence="1 8">Multi-pass membrane protein</topology>
    </subcellularLocation>
</comment>
<keyword evidence="4 8" id="KW-0812">Transmembrane</keyword>
<dbReference type="InterPro" id="IPR005599">
    <property type="entry name" value="GPI_mannosylTrfase"/>
</dbReference>
<keyword evidence="11" id="KW-1185">Reference proteome</keyword>
<organism evidence="10 11">
    <name type="scientific">Caligus rogercresseyi</name>
    <name type="common">Sea louse</name>
    <dbReference type="NCBI Taxonomy" id="217165"/>
    <lineage>
        <taxon>Eukaryota</taxon>
        <taxon>Metazoa</taxon>
        <taxon>Ecdysozoa</taxon>
        <taxon>Arthropoda</taxon>
        <taxon>Crustacea</taxon>
        <taxon>Multicrustacea</taxon>
        <taxon>Hexanauplia</taxon>
        <taxon>Copepoda</taxon>
        <taxon>Siphonostomatoida</taxon>
        <taxon>Caligidae</taxon>
        <taxon>Caligus</taxon>
    </lineage>
</organism>
<dbReference type="EMBL" id="CP045894">
    <property type="protein sequence ID" value="QQP55204.1"/>
    <property type="molecule type" value="Genomic_DNA"/>
</dbReference>
<feature type="transmembrane region" description="Helical" evidence="8">
    <location>
        <begin position="344"/>
        <end position="363"/>
    </location>
</feature>
<dbReference type="EC" id="2.4.1.-" evidence="8"/>
<evidence type="ECO:0000313" key="11">
    <source>
        <dbReference type="Proteomes" id="UP000595437"/>
    </source>
</evidence>
<evidence type="ECO:0000256" key="7">
    <source>
        <dbReference type="ARBA" id="ARBA00023136"/>
    </source>
</evidence>
<feature type="transmembrane region" description="Helical" evidence="8">
    <location>
        <begin position="169"/>
        <end position="197"/>
    </location>
</feature>
<keyword evidence="7 8" id="KW-0472">Membrane</keyword>
<protein>
    <recommendedName>
        <fullName evidence="8">Mannosyltransferase</fullName>
        <ecNumber evidence="8">2.4.1.-</ecNumber>
    </recommendedName>
</protein>
<gene>
    <name evidence="10" type="ORF">FKW44_008323</name>
</gene>
<feature type="transmembrane region" description="Helical" evidence="8">
    <location>
        <begin position="298"/>
        <end position="314"/>
    </location>
</feature>
<proteinExistence type="inferred from homology"/>
<feature type="transmembrane region" description="Helical" evidence="8">
    <location>
        <begin position="262"/>
        <end position="286"/>
    </location>
</feature>
<dbReference type="GO" id="GO:0000026">
    <property type="term" value="F:alpha-1,2-mannosyltransferase activity"/>
    <property type="evidence" value="ECO:0007669"/>
    <property type="project" value="TreeGrafter"/>
</dbReference>
<dbReference type="PANTHER" id="PTHR22760:SF4">
    <property type="entry name" value="GPI MANNOSYLTRANSFERASE 3"/>
    <property type="match status" value="1"/>
</dbReference>
<dbReference type="AlphaFoldDB" id="A0A7T8QU62"/>
<sequence length="497" mass="57146">GSLKNICTMKPPLYFILLLRTFAALISNSWHVPDETWQSTEIAHGLAFGSSHQTWEWRTGAQIRSYLHPATLFTPLFILIKSLGIRDPYAYIISPRILQGFISFIGDIYLLKSLKLISLKENERKTFMMLYFGNVYMNFCASRPLINALETALSNGALYLYFLPNATSALVSLLALGVCVRPTLALFWAPMALFYLYRLRETCPTIMNRIGKALIALCVVFTSVFFFESACYGNWTFPPLNFLVWNVFHGVGSFYGRNPSHWYLSNASLALLNIAILPVILFLFFFSSKWKIQRNIRSLLFSSLFCIAGFSLLEHKEHRFILHILPVLLIFGALGLAKMKWKGVFLSIYIPLNALAFLYLSLFHQSGTTRLIYPYLSQEISSSGEKVVMLLMPCHSTPDQSYLHRPDVTLRFLSCEPFDPFEEAEVFYEDPHHWLSRNNEPLSDYIVIFDSLEETLRGYLREEGYTSRKKLFHSHFPEGRIGSYVLVYGRNESTKKM</sequence>
<dbReference type="PANTHER" id="PTHR22760">
    <property type="entry name" value="GLYCOSYLTRANSFERASE"/>
    <property type="match status" value="1"/>
</dbReference>
<keyword evidence="3 10" id="KW-0808">Transferase</keyword>
<dbReference type="Pfam" id="PF03901">
    <property type="entry name" value="Glyco_transf_22"/>
    <property type="match status" value="1"/>
</dbReference>
<evidence type="ECO:0000256" key="9">
    <source>
        <dbReference type="SAM" id="SignalP"/>
    </source>
</evidence>
<feature type="non-terminal residue" evidence="10">
    <location>
        <position position="1"/>
    </location>
</feature>
<accession>A0A7T8QU62</accession>
<keyword evidence="2 8" id="KW-0328">Glycosyltransferase</keyword>
<evidence type="ECO:0000256" key="2">
    <source>
        <dbReference type="ARBA" id="ARBA00022676"/>
    </source>
</evidence>
<reference evidence="11" key="1">
    <citation type="submission" date="2021-01" db="EMBL/GenBank/DDBJ databases">
        <title>Caligus Genome Assembly.</title>
        <authorList>
            <person name="Gallardo-Escarate C."/>
        </authorList>
    </citation>
    <scope>NUCLEOTIDE SEQUENCE [LARGE SCALE GENOMIC DNA]</scope>
</reference>
<dbReference type="GO" id="GO:0006506">
    <property type="term" value="P:GPI anchor biosynthetic process"/>
    <property type="evidence" value="ECO:0007669"/>
    <property type="project" value="TreeGrafter"/>
</dbReference>
<evidence type="ECO:0000256" key="6">
    <source>
        <dbReference type="ARBA" id="ARBA00022989"/>
    </source>
</evidence>
<evidence type="ECO:0000256" key="5">
    <source>
        <dbReference type="ARBA" id="ARBA00022824"/>
    </source>
</evidence>
<comment type="similarity">
    <text evidence="8">Belongs to the glycosyltransferase 22 family.</text>
</comment>
<evidence type="ECO:0000256" key="1">
    <source>
        <dbReference type="ARBA" id="ARBA00004477"/>
    </source>
</evidence>
<feature type="transmembrane region" description="Helical" evidence="8">
    <location>
        <begin position="320"/>
        <end position="337"/>
    </location>
</feature>
<feature type="transmembrane region" description="Helical" evidence="8">
    <location>
        <begin position="130"/>
        <end position="149"/>
    </location>
</feature>
<name>A0A7T8QU62_CALRO</name>